<gene>
    <name evidence="3" type="ORF">Zmor_011374</name>
</gene>
<comment type="caution">
    <text evidence="3">The sequence shown here is derived from an EMBL/GenBank/DDBJ whole genome shotgun (WGS) entry which is preliminary data.</text>
</comment>
<feature type="region of interest" description="Disordered" evidence="2">
    <location>
        <begin position="1"/>
        <end position="43"/>
    </location>
</feature>
<name>A0AA38IMM2_9CUCU</name>
<evidence type="ECO:0000313" key="3">
    <source>
        <dbReference type="EMBL" id="KAJ3659700.1"/>
    </source>
</evidence>
<dbReference type="EMBL" id="JALNTZ010000003">
    <property type="protein sequence ID" value="KAJ3659700.1"/>
    <property type="molecule type" value="Genomic_DNA"/>
</dbReference>
<feature type="compositionally biased region" description="Basic and acidic residues" evidence="2">
    <location>
        <begin position="17"/>
        <end position="30"/>
    </location>
</feature>
<organism evidence="3 4">
    <name type="scientific">Zophobas morio</name>
    <dbReference type="NCBI Taxonomy" id="2755281"/>
    <lineage>
        <taxon>Eukaryota</taxon>
        <taxon>Metazoa</taxon>
        <taxon>Ecdysozoa</taxon>
        <taxon>Arthropoda</taxon>
        <taxon>Hexapoda</taxon>
        <taxon>Insecta</taxon>
        <taxon>Pterygota</taxon>
        <taxon>Neoptera</taxon>
        <taxon>Endopterygota</taxon>
        <taxon>Coleoptera</taxon>
        <taxon>Polyphaga</taxon>
        <taxon>Cucujiformia</taxon>
        <taxon>Tenebrionidae</taxon>
        <taxon>Zophobas</taxon>
    </lineage>
</organism>
<reference evidence="3" key="1">
    <citation type="journal article" date="2023" name="G3 (Bethesda)">
        <title>Whole genome assemblies of Zophobas morio and Tenebrio molitor.</title>
        <authorList>
            <person name="Kaur S."/>
            <person name="Stinson S.A."/>
            <person name="diCenzo G.C."/>
        </authorList>
    </citation>
    <scope>NUCLEOTIDE SEQUENCE</scope>
    <source>
        <strain evidence="3">QUZm001</strain>
    </source>
</reference>
<feature type="compositionally biased region" description="Basic and acidic residues" evidence="2">
    <location>
        <begin position="1"/>
        <end position="10"/>
    </location>
</feature>
<evidence type="ECO:0008006" key="5">
    <source>
        <dbReference type="Google" id="ProtNLM"/>
    </source>
</evidence>
<keyword evidence="4" id="KW-1185">Reference proteome</keyword>
<evidence type="ECO:0000256" key="1">
    <source>
        <dbReference type="SAM" id="Coils"/>
    </source>
</evidence>
<accession>A0AA38IMM2</accession>
<protein>
    <recommendedName>
        <fullName evidence="5">Endonuclease-reverse transcriptase</fullName>
    </recommendedName>
</protein>
<evidence type="ECO:0000256" key="2">
    <source>
        <dbReference type="SAM" id="MobiDB-lite"/>
    </source>
</evidence>
<dbReference type="Proteomes" id="UP001168821">
    <property type="component" value="Unassembled WGS sequence"/>
</dbReference>
<proteinExistence type="predicted"/>
<sequence>MTEEGKYRKESRSRKRSQPDHDTSLEDKAFQKSKVTSRSPTKIIPLKKQEMEDIKKLLAEMKRDLKKEMEENKKEIRDGIYDLKKDLTDLRTETRENKEEIQNLRQEIEKKEESWIKEKNELRDKLAEMEERLETLERDKRRNNLVITGIKINTDNEEILKEAIQNMIEKEIGLQIEVTKAYKVGEKICIMKHETKNWNDKMEILKKKSVLKNRPKGQEIYINPDYTVKERIIQKKIREFAKKEREHGISVKVKFQKVEVEGKLWKWSKKEDKLIEDKIREDSKN</sequence>
<keyword evidence="1" id="KW-0175">Coiled coil</keyword>
<dbReference type="AlphaFoldDB" id="A0AA38IMM2"/>
<evidence type="ECO:0000313" key="4">
    <source>
        <dbReference type="Proteomes" id="UP001168821"/>
    </source>
</evidence>
<feature type="coiled-coil region" evidence="1">
    <location>
        <begin position="47"/>
        <end position="146"/>
    </location>
</feature>